<dbReference type="InterPro" id="IPR011004">
    <property type="entry name" value="Trimer_LpxA-like_sf"/>
</dbReference>
<name>A0A1C0A5Z6_9FIRM</name>
<evidence type="ECO:0000256" key="1">
    <source>
        <dbReference type="ARBA" id="ARBA00022679"/>
    </source>
</evidence>
<dbReference type="CDD" id="cd03360">
    <property type="entry name" value="LbH_AT_putative"/>
    <property type="match status" value="1"/>
</dbReference>
<feature type="active site" description="Proton acceptor" evidence="3">
    <location>
        <position position="139"/>
    </location>
</feature>
<feature type="domain" description="PglD N-terminal" evidence="5">
    <location>
        <begin position="3"/>
        <end position="85"/>
    </location>
</feature>
<dbReference type="Pfam" id="PF00132">
    <property type="entry name" value="Hexapep"/>
    <property type="match status" value="1"/>
</dbReference>
<evidence type="ECO:0000313" key="6">
    <source>
        <dbReference type="EMBL" id="OCL25572.1"/>
    </source>
</evidence>
<dbReference type="SUPFAM" id="SSF51161">
    <property type="entry name" value="Trimeric LpxA-like enzymes"/>
    <property type="match status" value="1"/>
</dbReference>
<dbReference type="GO" id="GO:0016740">
    <property type="term" value="F:transferase activity"/>
    <property type="evidence" value="ECO:0007669"/>
    <property type="project" value="UniProtKB-KW"/>
</dbReference>
<dbReference type="OrthoDB" id="9801456at2"/>
<reference evidence="6 7" key="2">
    <citation type="submission" date="2016-08" db="EMBL/GenBank/DDBJ databases">
        <title>Orenia metallireducens sp. nov. strain Z6, a Novel Metal-reducing Firmicute from the Deep Subsurface.</title>
        <authorList>
            <person name="Maxim B.I."/>
            <person name="Kenneth K."/>
            <person name="Flynn T.M."/>
            <person name="Oloughlin E.J."/>
            <person name="Locke R.A."/>
            <person name="Weber J.R."/>
            <person name="Egan S.M."/>
            <person name="Mackie R.I."/>
            <person name="Cann I.K."/>
        </authorList>
    </citation>
    <scope>NUCLEOTIDE SEQUENCE [LARGE SCALE GENOMIC DNA]</scope>
    <source>
        <strain evidence="6 7">Z6</strain>
    </source>
</reference>
<dbReference type="RefSeq" id="WP_068719484.1">
    <property type="nucleotide sequence ID" value="NZ_LWDV01000010.1"/>
</dbReference>
<evidence type="ECO:0000259" key="5">
    <source>
        <dbReference type="Pfam" id="PF17836"/>
    </source>
</evidence>
<feature type="site" description="Increases basicity of active site His" evidence="3">
    <location>
        <position position="140"/>
    </location>
</feature>
<dbReference type="PANTHER" id="PTHR43300:SF7">
    <property type="entry name" value="UDP-N-ACETYLBACILLOSAMINE N-ACETYLTRANSFERASE"/>
    <property type="match status" value="1"/>
</dbReference>
<dbReference type="Gene3D" id="2.160.10.10">
    <property type="entry name" value="Hexapeptide repeat proteins"/>
    <property type="match status" value="1"/>
</dbReference>
<evidence type="ECO:0000256" key="4">
    <source>
        <dbReference type="PIRSR" id="PIRSR620019-2"/>
    </source>
</evidence>
<evidence type="ECO:0000256" key="3">
    <source>
        <dbReference type="PIRSR" id="PIRSR620019-1"/>
    </source>
</evidence>
<comment type="caution">
    <text evidence="6">The sequence shown here is derived from an EMBL/GenBank/DDBJ whole genome shotgun (WGS) entry which is preliminary data.</text>
</comment>
<organism evidence="6 7">
    <name type="scientific">Orenia metallireducens</name>
    <dbReference type="NCBI Taxonomy" id="1413210"/>
    <lineage>
        <taxon>Bacteria</taxon>
        <taxon>Bacillati</taxon>
        <taxon>Bacillota</taxon>
        <taxon>Clostridia</taxon>
        <taxon>Halanaerobiales</taxon>
        <taxon>Halobacteroidaceae</taxon>
        <taxon>Orenia</taxon>
    </lineage>
</organism>
<dbReference type="NCBIfam" id="TIGR03570">
    <property type="entry name" value="NeuD_NnaD"/>
    <property type="match status" value="1"/>
</dbReference>
<dbReference type="InterPro" id="IPR041561">
    <property type="entry name" value="PglD_N"/>
</dbReference>
<dbReference type="Pfam" id="PF17836">
    <property type="entry name" value="PglD_N"/>
    <property type="match status" value="1"/>
</dbReference>
<proteinExistence type="predicted"/>
<evidence type="ECO:0000313" key="7">
    <source>
        <dbReference type="Proteomes" id="UP000093514"/>
    </source>
</evidence>
<dbReference type="Gene3D" id="3.40.50.20">
    <property type="match status" value="1"/>
</dbReference>
<protein>
    <submittedName>
        <fullName evidence="6">Transferase</fullName>
    </submittedName>
</protein>
<feature type="binding site" evidence="4">
    <location>
        <position position="74"/>
    </location>
    <ligand>
        <name>substrate</name>
    </ligand>
</feature>
<feature type="binding site" evidence="4">
    <location>
        <position position="169"/>
    </location>
    <ligand>
        <name>acetyl-CoA</name>
        <dbReference type="ChEBI" id="CHEBI:57288"/>
    </ligand>
</feature>
<gene>
    <name evidence="6" type="ORF">U472_14670</name>
</gene>
<keyword evidence="1 6" id="KW-0808">Transferase</keyword>
<keyword evidence="7" id="KW-1185">Reference proteome</keyword>
<dbReference type="InterPro" id="IPR020019">
    <property type="entry name" value="AcTrfase_PglD-like"/>
</dbReference>
<dbReference type="InterPro" id="IPR050179">
    <property type="entry name" value="Trans_hexapeptide_repeat"/>
</dbReference>
<dbReference type="AlphaFoldDB" id="A0A1C0A5Z6"/>
<sequence>MEKIVVIGSGGHAKVVIDILLKRIKNLKENIKIIGILDDDDTKVGSELYGIPVIGNIDKINYLDKDISYLIAIGNNLIRKQIKNKFKNIKYFTAIHPSVIIGKDVLIGEGTVVMPGVVINGSTNIGEHCIINTSAVIDHDNRIENFVHISPNVSLAGEVRIGECSWIGIGSSIIQDVYIGKNTIIGAGSVVTRHIGDNKIAYGVPCKVMGFR</sequence>
<accession>A0A1C0A5Z6</accession>
<evidence type="ECO:0000256" key="2">
    <source>
        <dbReference type="ARBA" id="ARBA00022737"/>
    </source>
</evidence>
<feature type="binding site" evidence="4">
    <location>
        <position position="148"/>
    </location>
    <ligand>
        <name>acetyl-CoA</name>
        <dbReference type="ChEBI" id="CHEBI:57288"/>
    </ligand>
</feature>
<dbReference type="Proteomes" id="UP000093514">
    <property type="component" value="Unassembled WGS sequence"/>
</dbReference>
<reference evidence="7" key="1">
    <citation type="submission" date="2016-07" db="EMBL/GenBank/DDBJ databases">
        <authorList>
            <person name="Florea S."/>
            <person name="Webb J.S."/>
            <person name="Jaromczyk J."/>
            <person name="Schardl C.L."/>
        </authorList>
    </citation>
    <scope>NUCLEOTIDE SEQUENCE [LARGE SCALE GENOMIC DNA]</scope>
    <source>
        <strain evidence="7">Z6</strain>
    </source>
</reference>
<dbReference type="PROSITE" id="PS00101">
    <property type="entry name" value="HEXAPEP_TRANSFERASES"/>
    <property type="match status" value="1"/>
</dbReference>
<dbReference type="EMBL" id="LWDV01000010">
    <property type="protein sequence ID" value="OCL25572.1"/>
    <property type="molecule type" value="Genomic_DNA"/>
</dbReference>
<dbReference type="PANTHER" id="PTHR43300">
    <property type="entry name" value="ACETYLTRANSFERASE"/>
    <property type="match status" value="1"/>
</dbReference>
<keyword evidence="2" id="KW-0677">Repeat</keyword>
<dbReference type="InterPro" id="IPR018357">
    <property type="entry name" value="Hexapep_transf_CS"/>
</dbReference>
<dbReference type="InterPro" id="IPR001451">
    <property type="entry name" value="Hexapep"/>
</dbReference>